<organism evidence="1">
    <name type="scientific">freshwater metagenome</name>
    <dbReference type="NCBI Taxonomy" id="449393"/>
    <lineage>
        <taxon>unclassified sequences</taxon>
        <taxon>metagenomes</taxon>
        <taxon>ecological metagenomes</taxon>
    </lineage>
</organism>
<sequence>MSKWVQMRQAQLAKQTANDTREMLRLQEEQASAARIAAEAQPTESTITPERVASLEARVAMLEARLQGIYDQLPSDQR</sequence>
<dbReference type="EMBL" id="CAFBMW010000023">
    <property type="protein sequence ID" value="CAB4951976.1"/>
    <property type="molecule type" value="Genomic_DNA"/>
</dbReference>
<protein>
    <submittedName>
        <fullName evidence="1">Unannotated protein</fullName>
    </submittedName>
</protein>
<gene>
    <name evidence="1" type="ORF">UFOPK3662_02614</name>
</gene>
<dbReference type="AlphaFoldDB" id="A0A6J7K854"/>
<evidence type="ECO:0000313" key="1">
    <source>
        <dbReference type="EMBL" id="CAB4951976.1"/>
    </source>
</evidence>
<proteinExistence type="predicted"/>
<name>A0A6J7K854_9ZZZZ</name>
<reference evidence="1" key="1">
    <citation type="submission" date="2020-05" db="EMBL/GenBank/DDBJ databases">
        <authorList>
            <person name="Chiriac C."/>
            <person name="Salcher M."/>
            <person name="Ghai R."/>
            <person name="Kavagutti S V."/>
        </authorList>
    </citation>
    <scope>NUCLEOTIDE SEQUENCE</scope>
</reference>
<accession>A0A6J7K854</accession>